<reference evidence="3 4" key="1">
    <citation type="journal article" date="2016" name="Environ. Microbiol.">
        <title>New Methyloceanibacter diversity from North Sea sediments includes methanotroph containing solely the soluble methane monooxygenase.</title>
        <authorList>
            <person name="Vekeman B."/>
            <person name="Kerckhof F.M."/>
            <person name="Cremers G."/>
            <person name="de Vos P."/>
            <person name="Vandamme P."/>
            <person name="Boon N."/>
            <person name="Op den Camp H.J."/>
            <person name="Heylen K."/>
        </authorList>
    </citation>
    <scope>NUCLEOTIDE SEQUENCE [LARGE SCALE GENOMIC DNA]</scope>
    <source>
        <strain evidence="3 4">R-67177</strain>
    </source>
</reference>
<dbReference type="InterPro" id="IPR036163">
    <property type="entry name" value="HMA_dom_sf"/>
</dbReference>
<keyword evidence="1" id="KW-0479">Metal-binding</keyword>
<protein>
    <recommendedName>
        <fullName evidence="2">HMA domain-containing protein</fullName>
    </recommendedName>
</protein>
<dbReference type="Gene3D" id="3.30.70.100">
    <property type="match status" value="1"/>
</dbReference>
<dbReference type="PANTHER" id="PTHR46594">
    <property type="entry name" value="P-TYPE CATION-TRANSPORTING ATPASE"/>
    <property type="match status" value="1"/>
</dbReference>
<sequence>MTAHPTIFAKQAAEAGQATLTLAVEDMHCGGCLRSVERAAMRVPGVDSARASLAAKRLTVTYDPAQAGEVALIGALDRIGFTASLMDSAKQDRGDARQNYLLRRVAVAASPP</sequence>
<dbReference type="Pfam" id="PF00403">
    <property type="entry name" value="HMA"/>
    <property type="match status" value="1"/>
</dbReference>
<dbReference type="OrthoDB" id="391538at2"/>
<dbReference type="FunFam" id="3.30.70.100:FF:000001">
    <property type="entry name" value="ATPase copper transporting beta"/>
    <property type="match status" value="1"/>
</dbReference>
<evidence type="ECO:0000256" key="1">
    <source>
        <dbReference type="ARBA" id="ARBA00022723"/>
    </source>
</evidence>
<dbReference type="InterPro" id="IPR006121">
    <property type="entry name" value="HMA_dom"/>
</dbReference>
<evidence type="ECO:0000259" key="2">
    <source>
        <dbReference type="PROSITE" id="PS50846"/>
    </source>
</evidence>
<dbReference type="PANTHER" id="PTHR46594:SF4">
    <property type="entry name" value="P-TYPE CATION-TRANSPORTING ATPASE"/>
    <property type="match status" value="1"/>
</dbReference>
<comment type="caution">
    <text evidence="3">The sequence shown here is derived from an EMBL/GenBank/DDBJ whole genome shotgun (WGS) entry which is preliminary data.</text>
</comment>
<gene>
    <name evidence="3" type="ORF">AUC71_15925</name>
</gene>
<dbReference type="CDD" id="cd00371">
    <property type="entry name" value="HMA"/>
    <property type="match status" value="1"/>
</dbReference>
<organism evidence="3 4">
    <name type="scientific">Methyloceanibacter marginalis</name>
    <dbReference type="NCBI Taxonomy" id="1774971"/>
    <lineage>
        <taxon>Bacteria</taxon>
        <taxon>Pseudomonadati</taxon>
        <taxon>Pseudomonadota</taxon>
        <taxon>Alphaproteobacteria</taxon>
        <taxon>Hyphomicrobiales</taxon>
        <taxon>Hyphomicrobiaceae</taxon>
        <taxon>Methyloceanibacter</taxon>
    </lineage>
</organism>
<evidence type="ECO:0000313" key="4">
    <source>
        <dbReference type="Proteomes" id="UP000095042"/>
    </source>
</evidence>
<dbReference type="Proteomes" id="UP000095042">
    <property type="component" value="Unassembled WGS sequence"/>
</dbReference>
<accession>A0A1E3W969</accession>
<proteinExistence type="predicted"/>
<dbReference type="AlphaFoldDB" id="A0A1E3W969"/>
<dbReference type="PROSITE" id="PS50846">
    <property type="entry name" value="HMA_2"/>
    <property type="match status" value="1"/>
</dbReference>
<dbReference type="EMBL" id="LPWD01000341">
    <property type="protein sequence ID" value="ODS02321.1"/>
    <property type="molecule type" value="Genomic_DNA"/>
</dbReference>
<name>A0A1E3W969_9HYPH</name>
<dbReference type="GO" id="GO:0046872">
    <property type="term" value="F:metal ion binding"/>
    <property type="evidence" value="ECO:0007669"/>
    <property type="project" value="UniProtKB-KW"/>
</dbReference>
<keyword evidence="4" id="KW-1185">Reference proteome</keyword>
<dbReference type="SUPFAM" id="SSF55008">
    <property type="entry name" value="HMA, heavy metal-associated domain"/>
    <property type="match status" value="1"/>
</dbReference>
<dbReference type="RefSeq" id="WP_069624489.1">
    <property type="nucleotide sequence ID" value="NZ_LPWD01000341.1"/>
</dbReference>
<feature type="domain" description="HMA" evidence="2">
    <location>
        <begin position="18"/>
        <end position="84"/>
    </location>
</feature>
<evidence type="ECO:0000313" key="3">
    <source>
        <dbReference type="EMBL" id="ODS02321.1"/>
    </source>
</evidence>